<dbReference type="RefSeq" id="WP_191898322.1">
    <property type="nucleotide sequence ID" value="NZ_BMQD01000039.1"/>
</dbReference>
<proteinExistence type="predicted"/>
<evidence type="ECO:0000313" key="4">
    <source>
        <dbReference type="Proteomes" id="UP000627984"/>
    </source>
</evidence>
<feature type="region of interest" description="Disordered" evidence="1">
    <location>
        <begin position="116"/>
        <end position="136"/>
    </location>
</feature>
<accession>A0AA37BNI5</accession>
<gene>
    <name evidence="3" type="ORF">GCM10010126_66250</name>
</gene>
<dbReference type="EMBL" id="BMQD01000039">
    <property type="protein sequence ID" value="GGK97568.1"/>
    <property type="molecule type" value="Genomic_DNA"/>
</dbReference>
<organism evidence="3 4">
    <name type="scientific">Planomonospora parontospora</name>
    <dbReference type="NCBI Taxonomy" id="58119"/>
    <lineage>
        <taxon>Bacteria</taxon>
        <taxon>Bacillati</taxon>
        <taxon>Actinomycetota</taxon>
        <taxon>Actinomycetes</taxon>
        <taxon>Streptosporangiales</taxon>
        <taxon>Streptosporangiaceae</taxon>
        <taxon>Planomonospora</taxon>
    </lineage>
</organism>
<dbReference type="PANTHER" id="PTHR41878:SF1">
    <property type="entry name" value="TNPR PROTEIN"/>
    <property type="match status" value="1"/>
</dbReference>
<dbReference type="AlphaFoldDB" id="A0AA37BNI5"/>
<dbReference type="PANTHER" id="PTHR41878">
    <property type="entry name" value="LEXA REPRESSOR-RELATED"/>
    <property type="match status" value="1"/>
</dbReference>
<protein>
    <recommendedName>
        <fullName evidence="2">Plasmid pRiA4b Orf3-like domain-containing protein</fullName>
    </recommendedName>
</protein>
<evidence type="ECO:0000256" key="1">
    <source>
        <dbReference type="SAM" id="MobiDB-lite"/>
    </source>
</evidence>
<evidence type="ECO:0000259" key="2">
    <source>
        <dbReference type="Pfam" id="PF07929"/>
    </source>
</evidence>
<reference evidence="3" key="1">
    <citation type="journal article" date="2014" name="Int. J. Syst. Evol. Microbiol.">
        <title>Complete genome sequence of Corynebacterium casei LMG S-19264T (=DSM 44701T), isolated from a smear-ripened cheese.</title>
        <authorList>
            <consortium name="US DOE Joint Genome Institute (JGI-PGF)"/>
            <person name="Walter F."/>
            <person name="Albersmeier A."/>
            <person name="Kalinowski J."/>
            <person name="Ruckert C."/>
        </authorList>
    </citation>
    <scope>NUCLEOTIDE SEQUENCE</scope>
    <source>
        <strain evidence="3">JCM 3093</strain>
    </source>
</reference>
<name>A0AA37BNI5_9ACTN</name>
<dbReference type="Gene3D" id="3.10.290.30">
    <property type="entry name" value="MM3350-like"/>
    <property type="match status" value="1"/>
</dbReference>
<evidence type="ECO:0000313" key="3">
    <source>
        <dbReference type="EMBL" id="GGK97568.1"/>
    </source>
</evidence>
<reference evidence="3" key="2">
    <citation type="submission" date="2022-09" db="EMBL/GenBank/DDBJ databases">
        <authorList>
            <person name="Sun Q."/>
            <person name="Ohkuma M."/>
        </authorList>
    </citation>
    <scope>NUCLEOTIDE SEQUENCE</scope>
    <source>
        <strain evidence="3">JCM 3093</strain>
    </source>
</reference>
<dbReference type="Proteomes" id="UP000627984">
    <property type="component" value="Unassembled WGS sequence"/>
</dbReference>
<dbReference type="InterPro" id="IPR012912">
    <property type="entry name" value="Plasmid_pRiA4b_Orf3-like"/>
</dbReference>
<comment type="caution">
    <text evidence="3">The sequence shown here is derived from an EMBL/GenBank/DDBJ whole genome shotgun (WGS) entry which is preliminary data.</text>
</comment>
<dbReference type="SUPFAM" id="SSF159941">
    <property type="entry name" value="MM3350-like"/>
    <property type="match status" value="1"/>
</dbReference>
<feature type="domain" description="Plasmid pRiA4b Orf3-like" evidence="2">
    <location>
        <begin position="4"/>
        <end position="126"/>
    </location>
</feature>
<dbReference type="InterPro" id="IPR024047">
    <property type="entry name" value="MM3350-like_sf"/>
</dbReference>
<sequence length="136" mass="15204">MDTIHQLKVSLRGVQPVVWRRVHVASTANLWELHCIIQAAMGWENIHLHVFVKDWIEYGDNAKSGYDVTLARLLPKAGARLAYRYDFGDRWDHDIEVEKIHRPAKNVAYPRCSAGGRACPPEDSGGRALSGSAACP</sequence>
<dbReference type="Pfam" id="PF07929">
    <property type="entry name" value="PRiA4_ORF3"/>
    <property type="match status" value="1"/>
</dbReference>